<name>A0A0J1JSE8_9GAMM</name>
<comment type="caution">
    <text evidence="3">The sequence shown here is derived from an EMBL/GenBank/DDBJ whole genome shotgun (WGS) entry which is preliminary data.</text>
</comment>
<evidence type="ECO:0000313" key="3">
    <source>
        <dbReference type="EMBL" id="KLV05182.1"/>
    </source>
</evidence>
<dbReference type="InterPro" id="IPR006674">
    <property type="entry name" value="HD_domain"/>
</dbReference>
<accession>A0A0J1JSE8</accession>
<keyword evidence="1" id="KW-0547">Nucleotide-binding</keyword>
<keyword evidence="4" id="KW-1185">Reference proteome</keyword>
<dbReference type="Proteomes" id="UP000036097">
    <property type="component" value="Unassembled WGS sequence"/>
</dbReference>
<protein>
    <recommendedName>
        <fullName evidence="2">HD domain-containing protein</fullName>
    </recommendedName>
</protein>
<dbReference type="SUPFAM" id="SSF52540">
    <property type="entry name" value="P-loop containing nucleoside triphosphate hydrolases"/>
    <property type="match status" value="1"/>
</dbReference>
<proteinExistence type="predicted"/>
<dbReference type="EMBL" id="LDOT01000015">
    <property type="protein sequence ID" value="KLV05182.1"/>
    <property type="molecule type" value="Genomic_DNA"/>
</dbReference>
<dbReference type="InterPro" id="IPR050124">
    <property type="entry name" value="tRNA_CCA-adding_enzyme"/>
</dbReference>
<dbReference type="PANTHER" id="PTHR47545:SF1">
    <property type="entry name" value="MULTIFUNCTIONAL CCA PROTEIN"/>
    <property type="match status" value="1"/>
</dbReference>
<dbReference type="PANTHER" id="PTHR47545">
    <property type="entry name" value="MULTIFUNCTIONAL CCA PROTEIN"/>
    <property type="match status" value="1"/>
</dbReference>
<evidence type="ECO:0000256" key="1">
    <source>
        <dbReference type="ARBA" id="ARBA00022741"/>
    </source>
</evidence>
<reference evidence="3 4" key="1">
    <citation type="submission" date="2015-05" db="EMBL/GenBank/DDBJ databases">
        <title>Photobacterium galathea sp. nov.</title>
        <authorList>
            <person name="Machado H."/>
            <person name="Gram L."/>
        </authorList>
    </citation>
    <scope>NUCLEOTIDE SEQUENCE [LARGE SCALE GENOMIC DNA]</scope>
    <source>
        <strain evidence="3 4">CGMCC 1.12159</strain>
    </source>
</reference>
<dbReference type="GO" id="GO:0000166">
    <property type="term" value="F:nucleotide binding"/>
    <property type="evidence" value="ECO:0007669"/>
    <property type="project" value="UniProtKB-KW"/>
</dbReference>
<dbReference type="PATRIC" id="fig|1195763.3.peg.2622"/>
<dbReference type="SUPFAM" id="SSF109604">
    <property type="entry name" value="HD-domain/PDEase-like"/>
    <property type="match status" value="1"/>
</dbReference>
<dbReference type="CDD" id="cd00077">
    <property type="entry name" value="HDc"/>
    <property type="match status" value="1"/>
</dbReference>
<dbReference type="Gene3D" id="1.10.3090.10">
    <property type="entry name" value="cca-adding enzyme, domain 2"/>
    <property type="match status" value="1"/>
</dbReference>
<gene>
    <name evidence="3" type="ORF">ABT56_12420</name>
</gene>
<evidence type="ECO:0000313" key="4">
    <source>
        <dbReference type="Proteomes" id="UP000036097"/>
    </source>
</evidence>
<dbReference type="InterPro" id="IPR003607">
    <property type="entry name" value="HD/PDEase_dom"/>
</dbReference>
<dbReference type="AlphaFoldDB" id="A0A0J1JSE8"/>
<evidence type="ECO:0000259" key="2">
    <source>
        <dbReference type="Pfam" id="PF01966"/>
    </source>
</evidence>
<dbReference type="RefSeq" id="WP_047879197.1">
    <property type="nucleotide sequence ID" value="NZ_LDOT01000015.1"/>
</dbReference>
<dbReference type="STRING" id="1195763.ABT56_12420"/>
<dbReference type="Gene3D" id="3.40.50.300">
    <property type="entry name" value="P-loop containing nucleotide triphosphate hydrolases"/>
    <property type="match status" value="1"/>
</dbReference>
<sequence length="414" mass="47191">MNKWLADLARDGEPCIDECVTMLGAFFEMLNELQDTPQDPQWHAEGNVYIHTGMVLDALYTVLRGDASHIRGERRQALILAALLHDIAKPGQTKETEINGTMRIVSPRHEEAGRSYLAFKFMDLPLPFSVVWTVLGLVGEHHMPKRLVIKNASRGEYLSLSRRVDTELLFWLEVADMKGRICPDKSLQLQYLDEFQMFAQEYGVWGEMYFPKSLEALLDTESEKARRYIQVQAIAQMQNDTIVQEEEAIARSFSHKDNYAHLVLLCGPSGSGKSTYVSRHLSDYVVISLDEIRAEVNGNRSNQKSAGQVMSLAKERLKVCLRNKQNVVWDATNVREDFRKIIADFGRDYNALITLVVFLNSEKTLLANNATRSFPVPVDVLQKQIYTYQFPLVHEAHEYIVVGEKGRIMMDLSS</sequence>
<dbReference type="InterPro" id="IPR027417">
    <property type="entry name" value="P-loop_NTPase"/>
</dbReference>
<feature type="domain" description="HD" evidence="2">
    <location>
        <begin position="49"/>
        <end position="146"/>
    </location>
</feature>
<dbReference type="Pfam" id="PF01966">
    <property type="entry name" value="HD"/>
    <property type="match status" value="1"/>
</dbReference>
<dbReference type="Pfam" id="PF13671">
    <property type="entry name" value="AAA_33"/>
    <property type="match status" value="1"/>
</dbReference>
<organism evidence="3 4">
    <name type="scientific">Photobacterium aquae</name>
    <dbReference type="NCBI Taxonomy" id="1195763"/>
    <lineage>
        <taxon>Bacteria</taxon>
        <taxon>Pseudomonadati</taxon>
        <taxon>Pseudomonadota</taxon>
        <taxon>Gammaproteobacteria</taxon>
        <taxon>Vibrionales</taxon>
        <taxon>Vibrionaceae</taxon>
        <taxon>Photobacterium</taxon>
    </lineage>
</organism>